<proteinExistence type="inferred from homology"/>
<evidence type="ECO:0000256" key="2">
    <source>
        <dbReference type="ARBA" id="ARBA00022741"/>
    </source>
</evidence>
<evidence type="ECO:0000313" key="9">
    <source>
        <dbReference type="EMBL" id="AEL26529.1"/>
    </source>
</evidence>
<comment type="similarity">
    <text evidence="1">Belongs to the DNA2/NAM7 helicase family.</text>
</comment>
<protein>
    <submittedName>
        <fullName evidence="9">Superfamily I DNA helicase</fullName>
    </submittedName>
</protein>
<name>G0J190_CYCMS</name>
<dbReference type="InterPro" id="IPR050534">
    <property type="entry name" value="Coronavir_polyprotein_1ab"/>
</dbReference>
<keyword evidence="3" id="KW-0378">Hydrolase</keyword>
<dbReference type="InterPro" id="IPR047187">
    <property type="entry name" value="SF1_C_Upf1"/>
</dbReference>
<keyword evidence="2" id="KW-0547">Nucleotide-binding</keyword>
<dbReference type="Pfam" id="PF13086">
    <property type="entry name" value="AAA_11"/>
    <property type="match status" value="2"/>
</dbReference>
<dbReference type="RefSeq" id="WP_014020820.1">
    <property type="nucleotide sequence ID" value="NC_015914.1"/>
</dbReference>
<dbReference type="KEGG" id="cmr:Cycma_2791"/>
<feature type="coiled-coil region" evidence="6">
    <location>
        <begin position="69"/>
        <end position="96"/>
    </location>
</feature>
<evidence type="ECO:0000256" key="1">
    <source>
        <dbReference type="ARBA" id="ARBA00007913"/>
    </source>
</evidence>
<sequence length="1333" mass="154784">MSKLKDVLRVYLNRLVDLSSNNRSIFLPKIISSQMIDLKDFHFLNNHASFFYISELLGRKRNIPLIQVLDSRDKNVNQLSVRLKRLKQQVNFTIEETGEKSLFVGWPFVEGKLLNGQLTRCPLVFFPVELVLDDKTWYLRKSVGELPFLNPSFLLAYSQAVGKPFDAEWLETSLEDFHKDAMGFRADLYQLLKNQVELNFSREIYQDQLEFFPDNNREFFEESLEVGLLKLKPYAILGQFSQKSSFLMDDYEQLIDQADQENLEALFSDFFANNSENPHPTTENNLYNTFPIDASQEAVINFIKSGNSCVVQGPPGTGKSQLICNMMADFASRGKKVLVVSQKRAALDVVYQRIASQGMANFTALVHDYRGDRKELYKKINHQISSLENYQSLNNSIDAIQLERNFSQMCTNIERYSDFFDAYKEALYDTNDCGAPVKELYLTSDYGSEGIDMTQFYRNFRLDDLDEFLNDFEQYQYYYRKFQVASSFWLHRVNFSDKGHEAIRGVKATFEELFLVKITAKNDLNSMLADTFEYGLIYQSFQQKERVDALSLAISDPQVYEKFKALMAHEAGTLDRLWLENKVDMIRKLLMNEGVEWGISDQDVEATLALAVDALKQLDSWYGKISMNFNQKKYSVIKSLLEKNDLQNSKDDLSILVQRLENRMNLNHQYALLKQKSWIKLPEKPFTIEAFEEVSTLHVKALAARFIMNELGVLASYFYKPQFTFNHFQHLLEGVSVINDWVEDHFSTWREYLTEIQIKHLLSAEDEKGLREIQSNLDKDVDELSRFDKLRHIMSEEEKKVIEKLIDEFPDRNYDSLKEVFLSSLKVSWISHLEAKYPVLKEIYGPQVKSNISDFENSVEEKLKIARFIIEMRLREGVCSNLEYNRLNNLISYRELGHQVGKKRQIWSVKKLIAHYKDEIFRLIPCWLASPETASALFPLTQYFDLVIFDEASQCYFERGLPLMLRGKQVVIAGDRQQLQPYDLYQTRLQAEEEETMEVEIDALLEMAAQYFPTYHLQTHYRSATLPLIDFSNRNFYNGKLSMLPDRKVLNSGDHGLKLIKVEGEWKDQTNIQEAEEVMAQLQSARAIYPADSIGVITFNYHQMMLISSLIEEDEILSQDEKIRVKNIENVQGDEFDQVIFSVGYARNPEGKFTANFGLLSRKGGENRLNVAITRAKKRNVLISSLKMSDFKDRHLKNAGIRLLKEYLVFVDKVQQGTATMALRPDALGYDRNWSFRDRLIGNYGSHEIVENPYSAVMDLEVNENGKAVAAILTDDQRFFSSQTAKEAFVYHPRLLSSRNWNIVFLFSRQYWLDKEDLLQTKLAQVKSQSGEG</sequence>
<dbReference type="GO" id="GO:0016787">
    <property type="term" value="F:hydrolase activity"/>
    <property type="evidence" value="ECO:0007669"/>
    <property type="project" value="UniProtKB-KW"/>
</dbReference>
<dbReference type="eggNOG" id="COG1061">
    <property type="taxonomic scope" value="Bacteria"/>
</dbReference>
<dbReference type="OrthoDB" id="9757917at2"/>
<feature type="domain" description="DNA2/NAM7 helicase-like C-terminal" evidence="8">
    <location>
        <begin position="1012"/>
        <end position="1185"/>
    </location>
</feature>
<dbReference type="InterPro" id="IPR027417">
    <property type="entry name" value="P-loop_NTPase"/>
</dbReference>
<dbReference type="InterPro" id="IPR041679">
    <property type="entry name" value="DNA2/NAM7-like_C"/>
</dbReference>
<keyword evidence="4 9" id="KW-0347">Helicase</keyword>
<evidence type="ECO:0000259" key="7">
    <source>
        <dbReference type="Pfam" id="PF13086"/>
    </source>
</evidence>
<dbReference type="InterPro" id="IPR025103">
    <property type="entry name" value="DUF4011"/>
</dbReference>
<evidence type="ECO:0000259" key="8">
    <source>
        <dbReference type="Pfam" id="PF13087"/>
    </source>
</evidence>
<dbReference type="Pfam" id="PF13087">
    <property type="entry name" value="AAA_12"/>
    <property type="match status" value="1"/>
</dbReference>
<dbReference type="eggNOG" id="COG1112">
    <property type="taxonomic scope" value="Bacteria"/>
</dbReference>
<feature type="domain" description="DNA2/NAM7 helicase helicase" evidence="7">
    <location>
        <begin position="940"/>
        <end position="981"/>
    </location>
</feature>
<dbReference type="STRING" id="880070.Cycma_2791"/>
<dbReference type="GO" id="GO:0005524">
    <property type="term" value="F:ATP binding"/>
    <property type="evidence" value="ECO:0007669"/>
    <property type="project" value="UniProtKB-KW"/>
</dbReference>
<dbReference type="GO" id="GO:0043139">
    <property type="term" value="F:5'-3' DNA helicase activity"/>
    <property type="evidence" value="ECO:0007669"/>
    <property type="project" value="TreeGrafter"/>
</dbReference>
<dbReference type="HOGENOM" id="CLU_000788_4_0_10"/>
<feature type="domain" description="DNA2/NAM7 helicase helicase" evidence="7">
    <location>
        <begin position="293"/>
        <end position="386"/>
    </location>
</feature>
<dbReference type="SUPFAM" id="SSF52540">
    <property type="entry name" value="P-loop containing nucleoside triphosphate hydrolases"/>
    <property type="match status" value="1"/>
</dbReference>
<keyword evidence="10" id="KW-1185">Reference proteome</keyword>
<dbReference type="EMBL" id="CP002955">
    <property type="protein sequence ID" value="AEL26529.1"/>
    <property type="molecule type" value="Genomic_DNA"/>
</dbReference>
<dbReference type="InterPro" id="IPR041677">
    <property type="entry name" value="DNA2/NAM7_AAA_11"/>
</dbReference>
<dbReference type="Pfam" id="PF13195">
    <property type="entry name" value="DUF4011"/>
    <property type="match status" value="1"/>
</dbReference>
<dbReference type="Gene3D" id="3.40.50.300">
    <property type="entry name" value="P-loop containing nucleotide triphosphate hydrolases"/>
    <property type="match status" value="3"/>
</dbReference>
<evidence type="ECO:0000256" key="6">
    <source>
        <dbReference type="SAM" id="Coils"/>
    </source>
</evidence>
<evidence type="ECO:0000256" key="4">
    <source>
        <dbReference type="ARBA" id="ARBA00022806"/>
    </source>
</evidence>
<reference evidence="10" key="1">
    <citation type="submission" date="2011-07" db="EMBL/GenBank/DDBJ databases">
        <title>The complete genome of Cyclobacterium marinum DSM 745.</title>
        <authorList>
            <person name="Lucas S."/>
            <person name="Han J."/>
            <person name="Lapidus A."/>
            <person name="Bruce D."/>
            <person name="Goodwin L."/>
            <person name="Pitluck S."/>
            <person name="Peters L."/>
            <person name="Kyrpides N."/>
            <person name="Mavromatis K."/>
            <person name="Ivanova N."/>
            <person name="Ovchinnikova G."/>
            <person name="Chertkov O."/>
            <person name="Detter J.C."/>
            <person name="Tapia R."/>
            <person name="Han C."/>
            <person name="Land M."/>
            <person name="Hauser L."/>
            <person name="Markowitz V."/>
            <person name="Cheng J.-F."/>
            <person name="Hugenholtz P."/>
            <person name="Woyke T."/>
            <person name="Wu D."/>
            <person name="Tindall B."/>
            <person name="Schuetze A."/>
            <person name="Brambilla E."/>
            <person name="Klenk H.-P."/>
            <person name="Eisen J.A."/>
        </authorList>
    </citation>
    <scope>NUCLEOTIDE SEQUENCE [LARGE SCALE GENOMIC DNA]</scope>
    <source>
        <strain evidence="10">ATCC 25205 / DSM 745 / LMG 13164 / NCIMB 1802</strain>
    </source>
</reference>
<dbReference type="PANTHER" id="PTHR43788">
    <property type="entry name" value="DNA2/NAM7 HELICASE FAMILY MEMBER"/>
    <property type="match status" value="1"/>
</dbReference>
<dbReference type="PANTHER" id="PTHR43788:SF8">
    <property type="entry name" value="DNA-BINDING PROTEIN SMUBP-2"/>
    <property type="match status" value="1"/>
</dbReference>
<evidence type="ECO:0000256" key="5">
    <source>
        <dbReference type="ARBA" id="ARBA00022840"/>
    </source>
</evidence>
<evidence type="ECO:0000313" key="10">
    <source>
        <dbReference type="Proteomes" id="UP000001635"/>
    </source>
</evidence>
<dbReference type="CDD" id="cd18808">
    <property type="entry name" value="SF1_C_Upf1"/>
    <property type="match status" value="1"/>
</dbReference>
<accession>G0J190</accession>
<evidence type="ECO:0000256" key="3">
    <source>
        <dbReference type="ARBA" id="ARBA00022801"/>
    </source>
</evidence>
<keyword evidence="5" id="KW-0067">ATP-binding</keyword>
<gene>
    <name evidence="9" type="ordered locus">Cycma_2791</name>
</gene>
<dbReference type="Proteomes" id="UP000001635">
    <property type="component" value="Chromosome"/>
</dbReference>
<organism evidence="9 10">
    <name type="scientific">Cyclobacterium marinum (strain ATCC 25205 / DSM 745 / LMG 13164 / NCIMB 1802)</name>
    <name type="common">Flectobacillus marinus</name>
    <dbReference type="NCBI Taxonomy" id="880070"/>
    <lineage>
        <taxon>Bacteria</taxon>
        <taxon>Pseudomonadati</taxon>
        <taxon>Bacteroidota</taxon>
        <taxon>Cytophagia</taxon>
        <taxon>Cytophagales</taxon>
        <taxon>Cyclobacteriaceae</taxon>
        <taxon>Cyclobacterium</taxon>
    </lineage>
</organism>
<keyword evidence="6" id="KW-0175">Coiled coil</keyword>